<comment type="caution">
    <text evidence="1">The sequence shown here is derived from an EMBL/GenBank/DDBJ whole genome shotgun (WGS) entry which is preliminary data.</text>
</comment>
<evidence type="ECO:0000313" key="1">
    <source>
        <dbReference type="EMBL" id="GEN77817.1"/>
    </source>
</evidence>
<organism evidence="1 2">
    <name type="scientific">Chryseobacterium hagamense</name>
    <dbReference type="NCBI Taxonomy" id="395935"/>
    <lineage>
        <taxon>Bacteria</taxon>
        <taxon>Pseudomonadati</taxon>
        <taxon>Bacteroidota</taxon>
        <taxon>Flavobacteriia</taxon>
        <taxon>Flavobacteriales</taxon>
        <taxon>Weeksellaceae</taxon>
        <taxon>Chryseobacterium group</taxon>
        <taxon>Chryseobacterium</taxon>
    </lineage>
</organism>
<evidence type="ECO:0008006" key="3">
    <source>
        <dbReference type="Google" id="ProtNLM"/>
    </source>
</evidence>
<evidence type="ECO:0000313" key="2">
    <source>
        <dbReference type="Proteomes" id="UP000321863"/>
    </source>
</evidence>
<name>A0A511YRK0_9FLAO</name>
<gene>
    <name evidence="1" type="ORF">CHA01nite_35570</name>
</gene>
<dbReference type="Proteomes" id="UP000321863">
    <property type="component" value="Unassembled WGS sequence"/>
</dbReference>
<sequence length="319" mass="37224">MKKFIIKIACWLLFLFLLGYGLASIKKYEFYGEYFIRQKINYYDRHGEKYNALVFGSSRMYRQVNTGLLDSATSHKIKAYNLASGGTFFSESMYEYRHTDIHKNVKYIFFEIQDVQPFDVNAYTEKFLYCHDLPTVSFELKYFAHNNDWHSSFLSVSHWFANIFYFKKLGQRDKTVNEFTDYNNGYFPLEKDYKNMVSVRKARSVYLKDTTLIYKNRISAGKSPKKKLNPALVSELKLLAEDCQKKKIKLFLVLPPFSTPADLSEVKAIPGTEILDFSSRKTFGEFYTNGNAYDNGHLNRPGAVLFTKKLADSLSHLIR</sequence>
<dbReference type="OrthoDB" id="9761723at2"/>
<dbReference type="AlphaFoldDB" id="A0A511YRK0"/>
<proteinExistence type="predicted"/>
<reference evidence="1 2" key="1">
    <citation type="submission" date="2019-07" db="EMBL/GenBank/DDBJ databases">
        <title>Whole genome shotgun sequence of Chryseobacterium hagamense NBRC 105253.</title>
        <authorList>
            <person name="Hosoyama A."/>
            <person name="Uohara A."/>
            <person name="Ohji S."/>
            <person name="Ichikawa N."/>
        </authorList>
    </citation>
    <scope>NUCLEOTIDE SEQUENCE [LARGE SCALE GENOMIC DNA]</scope>
    <source>
        <strain evidence="1 2">NBRC 105253</strain>
    </source>
</reference>
<accession>A0A511YRK0</accession>
<dbReference type="EMBL" id="BJYJ01000034">
    <property type="protein sequence ID" value="GEN77817.1"/>
    <property type="molecule type" value="Genomic_DNA"/>
</dbReference>
<protein>
    <recommendedName>
        <fullName evidence="3">SGNH/GDSL hydrolase family protein</fullName>
    </recommendedName>
</protein>
<keyword evidence="2" id="KW-1185">Reference proteome</keyword>
<dbReference type="RefSeq" id="WP_146943945.1">
    <property type="nucleotide sequence ID" value="NZ_BJYJ01000034.1"/>
</dbReference>